<dbReference type="GO" id="GO:0005680">
    <property type="term" value="C:anaphase-promoting complex"/>
    <property type="evidence" value="ECO:0007669"/>
    <property type="project" value="TreeGrafter"/>
</dbReference>
<dbReference type="InterPro" id="IPR001680">
    <property type="entry name" value="WD40_rpt"/>
</dbReference>
<dbReference type="Gene3D" id="2.130.10.10">
    <property type="entry name" value="YVTN repeat-like/Quinoprotein amine dehydrogenase"/>
    <property type="match status" value="1"/>
</dbReference>
<dbReference type="InterPro" id="IPR019775">
    <property type="entry name" value="WD40_repeat_CS"/>
</dbReference>
<feature type="repeat" description="WD" evidence="5">
    <location>
        <begin position="1"/>
        <end position="42"/>
    </location>
</feature>
<name>A0A7S1CDR3_9STRA</name>
<organism evidence="7">
    <name type="scientific">Bicosoecida sp. CB-2014</name>
    <dbReference type="NCBI Taxonomy" id="1486930"/>
    <lineage>
        <taxon>Eukaryota</taxon>
        <taxon>Sar</taxon>
        <taxon>Stramenopiles</taxon>
        <taxon>Bigyra</taxon>
        <taxon>Opalozoa</taxon>
        <taxon>Bicosoecida</taxon>
    </lineage>
</organism>
<dbReference type="PANTHER" id="PTHR19918">
    <property type="entry name" value="CELL DIVISION CYCLE 20 CDC20 FIZZY -RELATED"/>
    <property type="match status" value="1"/>
</dbReference>
<dbReference type="PROSITE" id="PS00678">
    <property type="entry name" value="WD_REPEATS_1"/>
    <property type="match status" value="1"/>
</dbReference>
<evidence type="ECO:0000256" key="2">
    <source>
        <dbReference type="ARBA" id="ARBA00022574"/>
    </source>
</evidence>
<evidence type="ECO:0000256" key="3">
    <source>
        <dbReference type="ARBA" id="ARBA00022737"/>
    </source>
</evidence>
<feature type="domain" description="CDC20/Fizzy WD40" evidence="6">
    <location>
        <begin position="2"/>
        <end position="162"/>
    </location>
</feature>
<evidence type="ECO:0000256" key="1">
    <source>
        <dbReference type="ARBA" id="ARBA00006445"/>
    </source>
</evidence>
<dbReference type="InterPro" id="IPR056150">
    <property type="entry name" value="WD40_CDC20-Fz"/>
</dbReference>
<dbReference type="GO" id="GO:0010997">
    <property type="term" value="F:anaphase-promoting complex binding"/>
    <property type="evidence" value="ECO:0007669"/>
    <property type="project" value="InterPro"/>
</dbReference>
<comment type="similarity">
    <text evidence="1">Belongs to the WD repeat CDC20/Fizzy family.</text>
</comment>
<dbReference type="PROSITE" id="PS50082">
    <property type="entry name" value="WD_REPEATS_2"/>
    <property type="match status" value="2"/>
</dbReference>
<dbReference type="InterPro" id="IPR011047">
    <property type="entry name" value="Quinoprotein_ADH-like_sf"/>
</dbReference>
<dbReference type="PANTHER" id="PTHR19918:SF1">
    <property type="entry name" value="FIZZY-RELATED PROTEIN HOMOLOG"/>
    <property type="match status" value="1"/>
</dbReference>
<keyword evidence="2 5" id="KW-0853">WD repeat</keyword>
<dbReference type="SMART" id="SM00320">
    <property type="entry name" value="WD40"/>
    <property type="match status" value="4"/>
</dbReference>
<evidence type="ECO:0000313" key="7">
    <source>
        <dbReference type="EMBL" id="CAD8916545.1"/>
    </source>
</evidence>
<dbReference type="GO" id="GO:1990757">
    <property type="term" value="F:ubiquitin ligase activator activity"/>
    <property type="evidence" value="ECO:0007669"/>
    <property type="project" value="TreeGrafter"/>
</dbReference>
<dbReference type="AlphaFoldDB" id="A0A7S1CDR3"/>
<dbReference type="GO" id="GO:0031145">
    <property type="term" value="P:anaphase-promoting complex-dependent catabolic process"/>
    <property type="evidence" value="ECO:0007669"/>
    <property type="project" value="TreeGrafter"/>
</dbReference>
<dbReference type="GO" id="GO:1905786">
    <property type="term" value="P:positive regulation of anaphase-promoting complex-dependent catabolic process"/>
    <property type="evidence" value="ECO:0007669"/>
    <property type="project" value="TreeGrafter"/>
</dbReference>
<dbReference type="SUPFAM" id="SSF50998">
    <property type="entry name" value="Quinoprotein alcohol dehydrogenase-like"/>
    <property type="match status" value="1"/>
</dbReference>
<evidence type="ECO:0000259" key="6">
    <source>
        <dbReference type="Pfam" id="PF24807"/>
    </source>
</evidence>
<reference evidence="7" key="1">
    <citation type="submission" date="2021-01" db="EMBL/GenBank/DDBJ databases">
        <authorList>
            <person name="Corre E."/>
            <person name="Pelletier E."/>
            <person name="Niang G."/>
            <person name="Scheremetjew M."/>
            <person name="Finn R."/>
            <person name="Kale V."/>
            <person name="Holt S."/>
            <person name="Cochrane G."/>
            <person name="Meng A."/>
            <person name="Brown T."/>
            <person name="Cohen L."/>
        </authorList>
    </citation>
    <scope>NUCLEOTIDE SEQUENCE</scope>
    <source>
        <strain evidence="7">Ms1</strain>
    </source>
</reference>
<gene>
    <name evidence="7" type="ORF">BSP0115_LOCUS9804</name>
</gene>
<proteinExistence type="inferred from homology"/>
<dbReference type="InterPro" id="IPR033010">
    <property type="entry name" value="Cdc20/Fizzy"/>
</dbReference>
<evidence type="ECO:0000256" key="4">
    <source>
        <dbReference type="ARBA" id="ARBA00023306"/>
    </source>
</evidence>
<keyword evidence="4" id="KW-0131">Cell cycle</keyword>
<dbReference type="PROSITE" id="PS50294">
    <property type="entry name" value="WD_REPEATS_REGION"/>
    <property type="match status" value="2"/>
</dbReference>
<evidence type="ECO:0000256" key="5">
    <source>
        <dbReference type="PROSITE-ProRule" id="PRU00221"/>
    </source>
</evidence>
<sequence length="188" mass="20490">MAGHRQEVCGLRWSPDNVTLASGGNDNKLLIWNAATHKQQWRLTKHRAAVKALAWSPHQHGLLASGGGTADQCIRFWNATTGAHVRSVDTGSQVCNVAWSRSSNELVSTHGYSLNQVIVWRYPDMSKVATLTSHTSRVLYMALSPDGCTVVTGAGDETLRFWNVFPPPRHKAARAGPSLLVPAGLDIR</sequence>
<dbReference type="EMBL" id="HBFS01014589">
    <property type="protein sequence ID" value="CAD8916545.1"/>
    <property type="molecule type" value="Transcribed_RNA"/>
</dbReference>
<accession>A0A7S1CDR3</accession>
<dbReference type="Pfam" id="PF24807">
    <property type="entry name" value="WD40_CDC20-Fz"/>
    <property type="match status" value="1"/>
</dbReference>
<feature type="repeat" description="WD" evidence="5">
    <location>
        <begin position="131"/>
        <end position="164"/>
    </location>
</feature>
<protein>
    <recommendedName>
        <fullName evidence="6">CDC20/Fizzy WD40 domain-containing protein</fullName>
    </recommendedName>
</protein>
<dbReference type="InterPro" id="IPR015943">
    <property type="entry name" value="WD40/YVTN_repeat-like_dom_sf"/>
</dbReference>
<keyword evidence="3" id="KW-0677">Repeat</keyword>